<name>A0A7J6XAE9_THATH</name>
<protein>
    <submittedName>
        <fullName evidence="1">Uncharacterized protein</fullName>
    </submittedName>
</protein>
<accession>A0A7J6XAE9</accession>
<reference evidence="1 2" key="1">
    <citation type="submission" date="2020-06" db="EMBL/GenBank/DDBJ databases">
        <title>Transcriptomic and genomic resources for Thalictrum thalictroides and T. hernandezii: Facilitating candidate gene discovery in an emerging model plant lineage.</title>
        <authorList>
            <person name="Arias T."/>
            <person name="Riano-Pachon D.M."/>
            <person name="Di Stilio V.S."/>
        </authorList>
    </citation>
    <scope>NUCLEOTIDE SEQUENCE [LARGE SCALE GENOMIC DNA]</scope>
    <source>
        <strain evidence="2">cv. WT478/WT964</strain>
        <tissue evidence="1">Leaves</tissue>
    </source>
</reference>
<keyword evidence="2" id="KW-1185">Reference proteome</keyword>
<evidence type="ECO:0000313" key="1">
    <source>
        <dbReference type="EMBL" id="KAF5205372.1"/>
    </source>
</evidence>
<dbReference type="AlphaFoldDB" id="A0A7J6XAE9"/>
<dbReference type="Proteomes" id="UP000554482">
    <property type="component" value="Unassembled WGS sequence"/>
</dbReference>
<sequence length="115" mass="12741">MVLLQPFSVEEDQPWKILGKLLLLQPFSVDGDPFAVRFTTIPLSTGLQGLSLEHHTTPIVKFIASAAGKVLEILPKETVPRTSEGYRVKIIVKVFEPLIQGTPVNTVHQGIIWVD</sequence>
<proteinExistence type="predicted"/>
<gene>
    <name evidence="1" type="ORF">FRX31_005042</name>
</gene>
<evidence type="ECO:0000313" key="2">
    <source>
        <dbReference type="Proteomes" id="UP000554482"/>
    </source>
</evidence>
<comment type="caution">
    <text evidence="1">The sequence shown here is derived from an EMBL/GenBank/DDBJ whole genome shotgun (WGS) entry which is preliminary data.</text>
</comment>
<dbReference type="EMBL" id="JABWDY010004146">
    <property type="protein sequence ID" value="KAF5205372.1"/>
    <property type="molecule type" value="Genomic_DNA"/>
</dbReference>
<organism evidence="1 2">
    <name type="scientific">Thalictrum thalictroides</name>
    <name type="common">Rue-anemone</name>
    <name type="synonym">Anemone thalictroides</name>
    <dbReference type="NCBI Taxonomy" id="46969"/>
    <lineage>
        <taxon>Eukaryota</taxon>
        <taxon>Viridiplantae</taxon>
        <taxon>Streptophyta</taxon>
        <taxon>Embryophyta</taxon>
        <taxon>Tracheophyta</taxon>
        <taxon>Spermatophyta</taxon>
        <taxon>Magnoliopsida</taxon>
        <taxon>Ranunculales</taxon>
        <taxon>Ranunculaceae</taxon>
        <taxon>Thalictroideae</taxon>
        <taxon>Thalictrum</taxon>
    </lineage>
</organism>